<dbReference type="AlphaFoldDB" id="E1ZYW8"/>
<evidence type="ECO:0000313" key="2">
    <source>
        <dbReference type="EMBL" id="EFN73658.1"/>
    </source>
</evidence>
<proteinExistence type="predicted"/>
<sequence>MPLATIADYAVTQSSALAQRKVSLLLLRTMKRLRDSFDSNGFVAAKIQKRHSETEKPEDNGDKQSMTQVHYGRNNLAILLDKLKGRKWRHSCGNVEMRLRTKYDAVVAWSSTSTSPQESGCADS</sequence>
<dbReference type="EMBL" id="GL435242">
    <property type="protein sequence ID" value="EFN73658.1"/>
    <property type="molecule type" value="Genomic_DNA"/>
</dbReference>
<reference evidence="2 3" key="1">
    <citation type="journal article" date="2010" name="Science">
        <title>Genomic comparison of the ants Camponotus floridanus and Harpegnathos saltator.</title>
        <authorList>
            <person name="Bonasio R."/>
            <person name="Zhang G."/>
            <person name="Ye C."/>
            <person name="Mutti N.S."/>
            <person name="Fang X."/>
            <person name="Qin N."/>
            <person name="Donahue G."/>
            <person name="Yang P."/>
            <person name="Li Q."/>
            <person name="Li C."/>
            <person name="Zhang P."/>
            <person name="Huang Z."/>
            <person name="Berger S.L."/>
            <person name="Reinberg D."/>
            <person name="Wang J."/>
            <person name="Liebig J."/>
        </authorList>
    </citation>
    <scope>NUCLEOTIDE SEQUENCE [LARGE SCALE GENOMIC DNA]</scope>
    <source>
        <strain evidence="3">C129</strain>
    </source>
</reference>
<gene>
    <name evidence="2" type="ORF">EAG_08455</name>
</gene>
<feature type="compositionally biased region" description="Basic and acidic residues" evidence="1">
    <location>
        <begin position="50"/>
        <end position="62"/>
    </location>
</feature>
<accession>E1ZYW8</accession>
<name>E1ZYW8_CAMFO</name>
<protein>
    <submittedName>
        <fullName evidence="2">Uncharacterized protein</fullName>
    </submittedName>
</protein>
<keyword evidence="3" id="KW-1185">Reference proteome</keyword>
<evidence type="ECO:0000313" key="3">
    <source>
        <dbReference type="Proteomes" id="UP000000311"/>
    </source>
</evidence>
<dbReference type="InParanoid" id="E1ZYW8"/>
<evidence type="ECO:0000256" key="1">
    <source>
        <dbReference type="SAM" id="MobiDB-lite"/>
    </source>
</evidence>
<organism evidence="3">
    <name type="scientific">Camponotus floridanus</name>
    <name type="common">Florida carpenter ant</name>
    <dbReference type="NCBI Taxonomy" id="104421"/>
    <lineage>
        <taxon>Eukaryota</taxon>
        <taxon>Metazoa</taxon>
        <taxon>Ecdysozoa</taxon>
        <taxon>Arthropoda</taxon>
        <taxon>Hexapoda</taxon>
        <taxon>Insecta</taxon>
        <taxon>Pterygota</taxon>
        <taxon>Neoptera</taxon>
        <taxon>Endopterygota</taxon>
        <taxon>Hymenoptera</taxon>
        <taxon>Apocrita</taxon>
        <taxon>Aculeata</taxon>
        <taxon>Formicoidea</taxon>
        <taxon>Formicidae</taxon>
        <taxon>Formicinae</taxon>
        <taxon>Camponotus</taxon>
    </lineage>
</organism>
<dbReference type="Proteomes" id="UP000000311">
    <property type="component" value="Unassembled WGS sequence"/>
</dbReference>
<feature type="region of interest" description="Disordered" evidence="1">
    <location>
        <begin position="48"/>
        <end position="68"/>
    </location>
</feature>